<gene>
    <name evidence="6" type="ORF">ACFORJ_08890</name>
</gene>
<dbReference type="SUPFAM" id="SSF51395">
    <property type="entry name" value="FMN-linked oxidoreductases"/>
    <property type="match status" value="1"/>
</dbReference>
<dbReference type="InterPro" id="IPR013785">
    <property type="entry name" value="Aldolase_TIM"/>
</dbReference>
<dbReference type="InterPro" id="IPR002932">
    <property type="entry name" value="Glu_synthdom"/>
</dbReference>
<dbReference type="InterPro" id="IPR024188">
    <property type="entry name" value="GltB"/>
</dbReference>
<dbReference type="RefSeq" id="WP_290289851.1">
    <property type="nucleotide sequence ID" value="NZ_CP047211.1"/>
</dbReference>
<organism evidence="6 7">
    <name type="scientific">Corynebacterium hansenii</name>
    <dbReference type="NCBI Taxonomy" id="394964"/>
    <lineage>
        <taxon>Bacteria</taxon>
        <taxon>Bacillati</taxon>
        <taxon>Actinomycetota</taxon>
        <taxon>Actinomycetes</taxon>
        <taxon>Mycobacteriales</taxon>
        <taxon>Corynebacteriaceae</taxon>
        <taxon>Corynebacterium</taxon>
    </lineage>
</organism>
<keyword evidence="7" id="KW-1185">Reference proteome</keyword>
<evidence type="ECO:0000256" key="4">
    <source>
        <dbReference type="SAM" id="Phobius"/>
    </source>
</evidence>
<dbReference type="PIRSF" id="PIRSF500060">
    <property type="entry name" value="UCP500060"/>
    <property type="match status" value="1"/>
</dbReference>
<evidence type="ECO:0000313" key="6">
    <source>
        <dbReference type="EMBL" id="MFC3850278.1"/>
    </source>
</evidence>
<dbReference type="Pfam" id="PF01645">
    <property type="entry name" value="Glu_synthase"/>
    <property type="match status" value="1"/>
</dbReference>
<dbReference type="Gene3D" id="3.20.20.70">
    <property type="entry name" value="Aldolase class I"/>
    <property type="match status" value="1"/>
</dbReference>
<keyword evidence="4" id="KW-0812">Transmembrane</keyword>
<feature type="domain" description="Glutamate synthase" evidence="5">
    <location>
        <begin position="155"/>
        <end position="472"/>
    </location>
</feature>
<evidence type="ECO:0000256" key="3">
    <source>
        <dbReference type="SAM" id="MobiDB-lite"/>
    </source>
</evidence>
<name>A0ABV7ZNZ8_9CORY</name>
<dbReference type="Proteomes" id="UP001595751">
    <property type="component" value="Unassembled WGS sequence"/>
</dbReference>
<dbReference type="InterPro" id="IPR027283">
    <property type="entry name" value="YerD"/>
</dbReference>
<dbReference type="PANTHER" id="PTHR43819:SF1">
    <property type="entry name" value="ARCHAEAL-TYPE GLUTAMATE SYNTHASE [NADPH]"/>
    <property type="match status" value="1"/>
</dbReference>
<evidence type="ECO:0000256" key="1">
    <source>
        <dbReference type="ARBA" id="ARBA00009716"/>
    </source>
</evidence>
<dbReference type="CDD" id="cd02808">
    <property type="entry name" value="GltS_FMN"/>
    <property type="match status" value="1"/>
</dbReference>
<accession>A0ABV7ZNZ8</accession>
<keyword evidence="4" id="KW-1133">Transmembrane helix</keyword>
<proteinExistence type="inferred from homology"/>
<reference evidence="7" key="1">
    <citation type="journal article" date="2019" name="Int. J. Syst. Evol. Microbiol.">
        <title>The Global Catalogue of Microorganisms (GCM) 10K type strain sequencing project: providing services to taxonomists for standard genome sequencing and annotation.</title>
        <authorList>
            <consortium name="The Broad Institute Genomics Platform"/>
            <consortium name="The Broad Institute Genome Sequencing Center for Infectious Disease"/>
            <person name="Wu L."/>
            <person name="Ma J."/>
        </authorList>
    </citation>
    <scope>NUCLEOTIDE SEQUENCE [LARGE SCALE GENOMIC DNA]</scope>
    <source>
        <strain evidence="7">CCUG 53252</strain>
    </source>
</reference>
<sequence>MITRPTILGILFVANVIALALTVFVSPWWAVLLAVFVFLDLVAVYDVLIQKKHTLLRIYPILGHARYILESIRPETQQYFIERNFDGTPFDRDTRSVIYERAKGLGSKKSFGTERKITEPGYEYIPHSMAPSRSVNANPRVRLGGEETTQPYDVSIFNIAAMSFGALSPNAVLAMNKGAAMGGFVHDTGEGSISPYHLEYGADLFWEIGSGYFGCRTEDGDFDPEKFRERAALPEVKATYLKISQGAKPGLGGMLPGDKVDEVIAETRGVPVGKGVTSPPFHRVYSTPRELVRFMGTMRELNGGKPVGFKICAGSRIEFLAVCKAMVEENITPDFIVVDGAEGGTGAAPLEYSDRVGMPLTDGLVLVHNALVGAGLRDRVKIGATGKIVTGFDIIKRMCQGADFMASARGMMMATGCIQSQLCHTNQCPVGVATQDPKRWKAIDVEDKANRVRNFHDATVQEAVGMLASMGLESFDQLSPSMLFRRTSDEYAETYAELYNWLEPGELLSGTRFHAWAADWEIADPERFWYPELHGGTKPGIEDDGEVGTAELAGIRPGAAAEAGADIRSTGGAANTARVAEEMQDDDAR</sequence>
<evidence type="ECO:0000259" key="5">
    <source>
        <dbReference type="Pfam" id="PF01645"/>
    </source>
</evidence>
<dbReference type="EMBL" id="JBHRZN010000002">
    <property type="protein sequence ID" value="MFC3850278.1"/>
    <property type="molecule type" value="Genomic_DNA"/>
</dbReference>
<dbReference type="PANTHER" id="PTHR43819">
    <property type="entry name" value="ARCHAEAL-TYPE GLUTAMATE SYNTHASE [NADPH]"/>
    <property type="match status" value="1"/>
</dbReference>
<keyword evidence="4" id="KW-0472">Membrane</keyword>
<evidence type="ECO:0000256" key="2">
    <source>
        <dbReference type="PIRNR" id="PIRNR006429"/>
    </source>
</evidence>
<feature type="region of interest" description="Disordered" evidence="3">
    <location>
        <begin position="561"/>
        <end position="589"/>
    </location>
</feature>
<dbReference type="PIRSF" id="PIRSF006429">
    <property type="entry name" value="GOGAT_lg_2"/>
    <property type="match status" value="1"/>
</dbReference>
<evidence type="ECO:0000313" key="7">
    <source>
        <dbReference type="Proteomes" id="UP001595751"/>
    </source>
</evidence>
<comment type="similarity">
    <text evidence="1 2">Belongs to the glutamate synthase family.</text>
</comment>
<protein>
    <submittedName>
        <fullName evidence="6">FMN-binding glutamate synthase family protein</fullName>
    </submittedName>
</protein>
<comment type="caution">
    <text evidence="6">The sequence shown here is derived from an EMBL/GenBank/DDBJ whole genome shotgun (WGS) entry which is preliminary data.</text>
</comment>
<feature type="transmembrane region" description="Helical" evidence="4">
    <location>
        <begin position="7"/>
        <end position="25"/>
    </location>
</feature>